<dbReference type="GO" id="GO:0006260">
    <property type="term" value="P:DNA replication"/>
    <property type="evidence" value="ECO:0007669"/>
    <property type="project" value="InterPro"/>
</dbReference>
<dbReference type="EMBL" id="OU342829">
    <property type="protein sequence ID" value="CAG7580699.1"/>
    <property type="molecule type" value="Genomic_DNA"/>
</dbReference>
<proteinExistence type="predicted"/>
<reference evidence="1" key="1">
    <citation type="submission" date="2021-06" db="EMBL/GenBank/DDBJ databases">
        <authorList>
            <person name="Gannon L."/>
            <person name="Redgwell R T."/>
            <person name="Michniewski S."/>
            <person name="Harrison D C."/>
            <person name="Millard A."/>
        </authorList>
    </citation>
    <scope>NUCLEOTIDE SEQUENCE</scope>
</reference>
<dbReference type="GO" id="GO:0005524">
    <property type="term" value="F:ATP binding"/>
    <property type="evidence" value="ECO:0007669"/>
    <property type="project" value="InterPro"/>
</dbReference>
<dbReference type="SUPFAM" id="SSF52540">
    <property type="entry name" value="P-loop containing nucleoside triphosphate hydrolases"/>
    <property type="match status" value="1"/>
</dbReference>
<accession>A0A8D9FS80</accession>
<keyword evidence="1" id="KW-0547">Nucleotide-binding</keyword>
<dbReference type="Gene3D" id="3.40.50.300">
    <property type="entry name" value="P-loop containing nucleotide triphosphate hydrolases"/>
    <property type="match status" value="1"/>
</dbReference>
<keyword evidence="1" id="KW-0347">Helicase</keyword>
<sequence>MITLKENKLNLIVGHVDSAKTTLIINTVVDYIQEDEEKEVLFFSPDTKYHHIDKKIHCLVNDVDLSSVKHDKKTLKPTGLTLPKGLLVFDDCKEYDSIKQNIREFTKGGKPSLIILDNINQIDFGFKGLPYKEKISKIFDTLCELADKEGVTILASFYMLKIANWEDDMDFSSNDENLGSMVLVQREDRVVDVFDEEVSTSFKYTINPRNLKLEQKATVHLN</sequence>
<gene>
    <name evidence="1" type="ORF">SLAVMIC_00526</name>
</gene>
<dbReference type="GO" id="GO:0003678">
    <property type="term" value="F:DNA helicase activity"/>
    <property type="evidence" value="ECO:0007669"/>
    <property type="project" value="InterPro"/>
</dbReference>
<protein>
    <submittedName>
        <fullName evidence="1">Putative replicative DNA helicase</fullName>
    </submittedName>
</protein>
<dbReference type="InterPro" id="IPR027417">
    <property type="entry name" value="P-loop_NTPase"/>
</dbReference>
<organism evidence="1">
    <name type="scientific">uncultured marine phage</name>
    <dbReference type="NCBI Taxonomy" id="707152"/>
    <lineage>
        <taxon>Viruses</taxon>
        <taxon>environmental samples</taxon>
    </lineage>
</organism>
<evidence type="ECO:0000313" key="1">
    <source>
        <dbReference type="EMBL" id="CAG7580699.1"/>
    </source>
</evidence>
<keyword evidence="1" id="KW-0378">Hydrolase</keyword>
<keyword evidence="1" id="KW-0067">ATP-binding</keyword>
<name>A0A8D9FS80_9VIRU</name>